<dbReference type="AlphaFoldDB" id="A0A5J5AXB7"/>
<evidence type="ECO:0000313" key="1">
    <source>
        <dbReference type="EMBL" id="KAA8535583.1"/>
    </source>
</evidence>
<protein>
    <submittedName>
        <fullName evidence="1">Uncharacterized protein</fullName>
    </submittedName>
</protein>
<gene>
    <name evidence="1" type="ORF">F0562_030586</name>
</gene>
<dbReference type="EMBL" id="CM018040">
    <property type="protein sequence ID" value="KAA8535583.1"/>
    <property type="molecule type" value="Genomic_DNA"/>
</dbReference>
<proteinExistence type="predicted"/>
<evidence type="ECO:0000313" key="2">
    <source>
        <dbReference type="Proteomes" id="UP000325577"/>
    </source>
</evidence>
<accession>A0A5J5AXB7</accession>
<reference evidence="1 2" key="1">
    <citation type="submission" date="2019-09" db="EMBL/GenBank/DDBJ databases">
        <title>A chromosome-level genome assembly of the Chinese tupelo Nyssa sinensis.</title>
        <authorList>
            <person name="Yang X."/>
            <person name="Kang M."/>
            <person name="Yang Y."/>
            <person name="Xiong H."/>
            <person name="Wang M."/>
            <person name="Zhang Z."/>
            <person name="Wang Z."/>
            <person name="Wu H."/>
            <person name="Ma T."/>
            <person name="Liu J."/>
            <person name="Xi Z."/>
        </authorList>
    </citation>
    <scope>NUCLEOTIDE SEQUENCE [LARGE SCALE GENOMIC DNA]</scope>
    <source>
        <strain evidence="1">J267</strain>
        <tissue evidence="1">Leaf</tissue>
    </source>
</reference>
<name>A0A5J5AXB7_9ASTE</name>
<sequence>MRWNVDFLHSQIGSSNAGSYHVVIEEIDIRDVDYSADIEMQGAIVKATKGKSLEDSKLETNDSELIDSDYSISDGDGDDELFEKDDDELFEKDDDELFEKNVDEGI</sequence>
<organism evidence="1 2">
    <name type="scientific">Nyssa sinensis</name>
    <dbReference type="NCBI Taxonomy" id="561372"/>
    <lineage>
        <taxon>Eukaryota</taxon>
        <taxon>Viridiplantae</taxon>
        <taxon>Streptophyta</taxon>
        <taxon>Embryophyta</taxon>
        <taxon>Tracheophyta</taxon>
        <taxon>Spermatophyta</taxon>
        <taxon>Magnoliopsida</taxon>
        <taxon>eudicotyledons</taxon>
        <taxon>Gunneridae</taxon>
        <taxon>Pentapetalae</taxon>
        <taxon>asterids</taxon>
        <taxon>Cornales</taxon>
        <taxon>Nyssaceae</taxon>
        <taxon>Nyssa</taxon>
    </lineage>
</organism>
<keyword evidence="2" id="KW-1185">Reference proteome</keyword>
<dbReference type="Proteomes" id="UP000325577">
    <property type="component" value="Linkage Group LG17"/>
</dbReference>